<accession>A0A8J3LJ69</accession>
<dbReference type="PIRSF" id="PIRSF037081">
    <property type="entry name" value="P-loop_All4644_prd"/>
    <property type="match status" value="1"/>
</dbReference>
<dbReference type="InterPro" id="IPR027417">
    <property type="entry name" value="P-loop_NTPase"/>
</dbReference>
<dbReference type="EMBL" id="BONJ01000020">
    <property type="protein sequence ID" value="GIG15460.1"/>
    <property type="molecule type" value="Genomic_DNA"/>
</dbReference>
<reference evidence="1" key="1">
    <citation type="submission" date="2021-01" db="EMBL/GenBank/DDBJ databases">
        <title>Whole genome shotgun sequence of Catellatospora methionotrophica NBRC 14553.</title>
        <authorList>
            <person name="Komaki H."/>
            <person name="Tamura T."/>
        </authorList>
    </citation>
    <scope>NUCLEOTIDE SEQUENCE</scope>
    <source>
        <strain evidence="1">NBRC 14553</strain>
    </source>
</reference>
<dbReference type="Pfam" id="PF13671">
    <property type="entry name" value="AAA_33"/>
    <property type="match status" value="1"/>
</dbReference>
<protein>
    <recommendedName>
        <fullName evidence="3">Kinase</fullName>
    </recommendedName>
</protein>
<evidence type="ECO:0000313" key="2">
    <source>
        <dbReference type="Proteomes" id="UP000660339"/>
    </source>
</evidence>
<gene>
    <name evidence="1" type="ORF">Cme02nite_37920</name>
</gene>
<proteinExistence type="predicted"/>
<comment type="caution">
    <text evidence="1">The sequence shown here is derived from an EMBL/GenBank/DDBJ whole genome shotgun (WGS) entry which is preliminary data.</text>
</comment>
<sequence length="157" mass="17606">MPTLYITRGLPSSGKSTWAEQQQAADPTISLAGRDRVRRMLSLAPWPYGDEDALAEAERRCTIAQAAVIRRLLEDGCSVIVDDTSLLRSHVEGLAELAEDLEEVDVYVVSRFLDVPVEECIRRDVLRPEAEQAGADRIRAMWQRHLDDLAMSSLQSR</sequence>
<evidence type="ECO:0008006" key="3">
    <source>
        <dbReference type="Google" id="ProtNLM"/>
    </source>
</evidence>
<dbReference type="Gene3D" id="3.40.50.300">
    <property type="entry name" value="P-loop containing nucleotide triphosphate hydrolases"/>
    <property type="match status" value="1"/>
</dbReference>
<dbReference type="InterPro" id="IPR017101">
    <property type="entry name" value="P-loop_ATP/GTP-bd_All4644_prd"/>
</dbReference>
<keyword evidence="2" id="KW-1185">Reference proteome</keyword>
<evidence type="ECO:0000313" key="1">
    <source>
        <dbReference type="EMBL" id="GIG15460.1"/>
    </source>
</evidence>
<organism evidence="1 2">
    <name type="scientific">Catellatospora methionotrophica</name>
    <dbReference type="NCBI Taxonomy" id="121620"/>
    <lineage>
        <taxon>Bacteria</taxon>
        <taxon>Bacillati</taxon>
        <taxon>Actinomycetota</taxon>
        <taxon>Actinomycetes</taxon>
        <taxon>Micromonosporales</taxon>
        <taxon>Micromonosporaceae</taxon>
        <taxon>Catellatospora</taxon>
    </lineage>
</organism>
<name>A0A8J3LJ69_9ACTN</name>
<dbReference type="Proteomes" id="UP000660339">
    <property type="component" value="Unassembled WGS sequence"/>
</dbReference>
<dbReference type="SUPFAM" id="SSF52540">
    <property type="entry name" value="P-loop containing nucleoside triphosphate hydrolases"/>
    <property type="match status" value="1"/>
</dbReference>
<dbReference type="AlphaFoldDB" id="A0A8J3LJ69"/>
<dbReference type="RefSeq" id="WP_166379866.1">
    <property type="nucleotide sequence ID" value="NZ_BAAATT010000005.1"/>
</dbReference>